<protein>
    <recommendedName>
        <fullName evidence="3">Large ribosomal RNA subunit accumulation protein YceD</fullName>
    </recommendedName>
    <alternativeName>
        <fullName evidence="5">23S rRNA accumulation protein YceD</fullName>
    </alternativeName>
</protein>
<dbReference type="EMBL" id="AP021888">
    <property type="protein sequence ID" value="BBP43816.1"/>
    <property type="molecule type" value="Genomic_DNA"/>
</dbReference>
<dbReference type="GO" id="GO:0042254">
    <property type="term" value="P:ribosome biogenesis"/>
    <property type="evidence" value="ECO:0007669"/>
    <property type="project" value="UniProtKB-KW"/>
</dbReference>
<sequence length="175" mass="19667">MLNKLPNLIDPIHAVQHHKRFDARVNQGLFPRLVEATVSHDNDVEISISFYYDRGLKFPAFEMQLNTTLVLECQRSLKAFDYPFQAKVKGVFVESLALADDVPEEVEVYELPSETISLMEIVEDELLLNIPLAPIDESSEMLLISVGTLPETAEAEIELESKPNPFAVLQGLGKK</sequence>
<evidence type="ECO:0000256" key="3">
    <source>
        <dbReference type="ARBA" id="ARBA00015716"/>
    </source>
</evidence>
<evidence type="ECO:0000313" key="7">
    <source>
        <dbReference type="Proteomes" id="UP000501466"/>
    </source>
</evidence>
<name>A0A6F8PP14_9GAMM</name>
<dbReference type="AlphaFoldDB" id="A0A6F8PP14"/>
<accession>A0A6F8PP14</accession>
<dbReference type="InterPro" id="IPR003772">
    <property type="entry name" value="YceD"/>
</dbReference>
<dbReference type="Proteomes" id="UP000501466">
    <property type="component" value="Chromosome"/>
</dbReference>
<keyword evidence="4" id="KW-0690">Ribosome biogenesis</keyword>
<comment type="function">
    <text evidence="1">Plays a role in synthesis, processing and/or stability of 23S rRNA.</text>
</comment>
<evidence type="ECO:0000313" key="6">
    <source>
        <dbReference type="EMBL" id="BBP43816.1"/>
    </source>
</evidence>
<dbReference type="GO" id="GO:0005829">
    <property type="term" value="C:cytosol"/>
    <property type="evidence" value="ECO:0007669"/>
    <property type="project" value="TreeGrafter"/>
</dbReference>
<dbReference type="InterPro" id="IPR039255">
    <property type="entry name" value="YceD_bac"/>
</dbReference>
<evidence type="ECO:0000256" key="2">
    <source>
        <dbReference type="ARBA" id="ARBA00010740"/>
    </source>
</evidence>
<dbReference type="Pfam" id="PF02620">
    <property type="entry name" value="YceD"/>
    <property type="match status" value="1"/>
</dbReference>
<evidence type="ECO:0000256" key="5">
    <source>
        <dbReference type="ARBA" id="ARBA00031841"/>
    </source>
</evidence>
<reference evidence="7" key="1">
    <citation type="submission" date="2019-11" db="EMBL/GenBank/DDBJ databases">
        <title>Isolation and characterization of two novel species in the genus Thiomicrorhabdus.</title>
        <authorList>
            <person name="Mochizuki J."/>
            <person name="Kojima H."/>
            <person name="Fukui M."/>
        </authorList>
    </citation>
    <scope>NUCLEOTIDE SEQUENCE [LARGE SCALE GENOMIC DNA]</scope>
    <source>
        <strain evidence="7">AkT22</strain>
    </source>
</reference>
<organism evidence="6 7">
    <name type="scientific">Thiosulfativibrio zosterae</name>
    <dbReference type="NCBI Taxonomy" id="2675053"/>
    <lineage>
        <taxon>Bacteria</taxon>
        <taxon>Pseudomonadati</taxon>
        <taxon>Pseudomonadota</taxon>
        <taxon>Gammaproteobacteria</taxon>
        <taxon>Thiotrichales</taxon>
        <taxon>Piscirickettsiaceae</taxon>
        <taxon>Thiosulfativibrio</taxon>
    </lineage>
</organism>
<comment type="similarity">
    <text evidence="2">Belongs to the DUF177 domain family.</text>
</comment>
<gene>
    <name evidence="6" type="ORF">THMIRHAT_15620</name>
</gene>
<evidence type="ECO:0000256" key="1">
    <source>
        <dbReference type="ARBA" id="ARBA00002868"/>
    </source>
</evidence>
<proteinExistence type="inferred from homology"/>
<evidence type="ECO:0000256" key="4">
    <source>
        <dbReference type="ARBA" id="ARBA00022517"/>
    </source>
</evidence>
<keyword evidence="7" id="KW-1185">Reference proteome</keyword>
<dbReference type="RefSeq" id="WP_173291586.1">
    <property type="nucleotide sequence ID" value="NZ_AP021888.1"/>
</dbReference>
<dbReference type="PANTHER" id="PTHR38099">
    <property type="entry name" value="LARGE RIBOSOMAL RNA SUBUNIT ACCUMULATION PROTEIN YCED"/>
    <property type="match status" value="1"/>
</dbReference>
<dbReference type="KEGG" id="tzo:THMIRHAT_15620"/>
<dbReference type="PANTHER" id="PTHR38099:SF1">
    <property type="entry name" value="LARGE RIBOSOMAL RNA SUBUNIT ACCUMULATION PROTEIN YCED"/>
    <property type="match status" value="1"/>
</dbReference>